<comment type="caution">
    <text evidence="1">The sequence shown here is derived from an EMBL/GenBank/DDBJ whole genome shotgun (WGS) entry which is preliminary data.</text>
</comment>
<protein>
    <submittedName>
        <fullName evidence="1">Uncharacterized protein</fullName>
    </submittedName>
</protein>
<accession>A0ABD5CFC4</accession>
<proteinExistence type="predicted"/>
<dbReference type="AlphaFoldDB" id="A0ABD5CFC4"/>
<name>A0ABD5CFC4_9BURK</name>
<reference evidence="1 2" key="1">
    <citation type="submission" date="2023-08" db="EMBL/GenBank/DDBJ databases">
        <title>Genome sequencing of plant associated microbes to promote plant fitness in Sorghum bicolor and Oryza sativa.</title>
        <authorList>
            <person name="Coleman-Derr D."/>
        </authorList>
    </citation>
    <scope>NUCLEOTIDE SEQUENCE [LARGE SCALE GENOMIC DNA]</scope>
    <source>
        <strain evidence="1 2">SLBN-33</strain>
    </source>
</reference>
<evidence type="ECO:0000313" key="1">
    <source>
        <dbReference type="EMBL" id="MDR6204004.1"/>
    </source>
</evidence>
<sequence length="203" mass="23393">MGYAIELGWELDAVRSIRELVQTRHGFEWLDRPARAGREWFRYGESARHNPIIEALRRVCSITDSAISLDIALGAVERLREIRLSREERCSTQYPVPPTFVTIAILSRLKFIAGAHGRYRPAIRLDPKRELTEQEHRLFLAFLRRGPTVTWNELTSELVDTGQMSDLTLRALVSRWPIVCTQSPGVWILRDTRVTGVKKLKET</sequence>
<dbReference type="RefSeq" id="WP_310031671.1">
    <property type="nucleotide sequence ID" value="NZ_JAVIZN010000002.1"/>
</dbReference>
<organism evidence="1 2">
    <name type="scientific">Paraburkholderia graminis</name>
    <dbReference type="NCBI Taxonomy" id="60548"/>
    <lineage>
        <taxon>Bacteria</taxon>
        <taxon>Pseudomonadati</taxon>
        <taxon>Pseudomonadota</taxon>
        <taxon>Betaproteobacteria</taxon>
        <taxon>Burkholderiales</taxon>
        <taxon>Burkholderiaceae</taxon>
        <taxon>Paraburkholderia</taxon>
    </lineage>
</organism>
<dbReference type="EMBL" id="JAVIZN010000002">
    <property type="protein sequence ID" value="MDR6204004.1"/>
    <property type="molecule type" value="Genomic_DNA"/>
</dbReference>
<evidence type="ECO:0000313" key="2">
    <source>
        <dbReference type="Proteomes" id="UP001245184"/>
    </source>
</evidence>
<dbReference type="Proteomes" id="UP001245184">
    <property type="component" value="Unassembled WGS sequence"/>
</dbReference>
<gene>
    <name evidence="1" type="ORF">QF025_002724</name>
</gene>